<reference evidence="1 2" key="1">
    <citation type="submission" date="2019-11" db="EMBL/GenBank/DDBJ databases">
        <authorList>
            <person name="Cao P."/>
        </authorList>
    </citation>
    <scope>NUCLEOTIDE SEQUENCE [LARGE SCALE GENOMIC DNA]</scope>
    <source>
        <strain evidence="1 2">NEAU-AAG5</strain>
    </source>
</reference>
<comment type="caution">
    <text evidence="1">The sequence shown here is derived from an EMBL/GenBank/DDBJ whole genome shotgun (WGS) entry which is preliminary data.</text>
</comment>
<keyword evidence="2" id="KW-1185">Reference proteome</keyword>
<dbReference type="EMBL" id="WOFH01000022">
    <property type="protein sequence ID" value="MUN42584.1"/>
    <property type="molecule type" value="Genomic_DNA"/>
</dbReference>
<evidence type="ECO:0000313" key="1">
    <source>
        <dbReference type="EMBL" id="MUN42584.1"/>
    </source>
</evidence>
<proteinExistence type="predicted"/>
<evidence type="ECO:0000313" key="2">
    <source>
        <dbReference type="Proteomes" id="UP000432015"/>
    </source>
</evidence>
<name>A0A7K1LDU0_9ACTN</name>
<dbReference type="Gene3D" id="1.10.10.60">
    <property type="entry name" value="Homeodomain-like"/>
    <property type="match status" value="1"/>
</dbReference>
<sequence length="126" mass="13816">MRVRVVFVAEQDFDGTLVKELTVDAARLVLVGARGEALCDVPVASVRVVDRGPEVRTAELKGRSANHGRAWTREDREKLARLYGAKASMRELMEALGRTRGGIRSELVKLGLVERKQASRGEDGDG</sequence>
<organism evidence="1 2">
    <name type="scientific">Actinomadura litoris</name>
    <dbReference type="NCBI Taxonomy" id="2678616"/>
    <lineage>
        <taxon>Bacteria</taxon>
        <taxon>Bacillati</taxon>
        <taxon>Actinomycetota</taxon>
        <taxon>Actinomycetes</taxon>
        <taxon>Streptosporangiales</taxon>
        <taxon>Thermomonosporaceae</taxon>
        <taxon>Actinomadura</taxon>
    </lineage>
</organism>
<dbReference type="Proteomes" id="UP000432015">
    <property type="component" value="Unassembled WGS sequence"/>
</dbReference>
<protein>
    <submittedName>
        <fullName evidence="1">Uncharacterized protein</fullName>
    </submittedName>
</protein>
<dbReference type="AlphaFoldDB" id="A0A7K1LDU0"/>
<dbReference type="RefSeq" id="WP_156222408.1">
    <property type="nucleotide sequence ID" value="NZ_WOFH01000022.1"/>
</dbReference>
<accession>A0A7K1LDU0</accession>
<gene>
    <name evidence="1" type="ORF">GNZ18_39235</name>
</gene>